<reference evidence="8 9" key="1">
    <citation type="submission" date="2018-04" db="EMBL/GenBank/DDBJ databases">
        <title>Genomic Encyclopedia of Archaeal and Bacterial Type Strains, Phase II (KMG-II): from individual species to whole genera.</title>
        <authorList>
            <person name="Goeker M."/>
        </authorList>
    </citation>
    <scope>NUCLEOTIDE SEQUENCE [LARGE SCALE GENOMIC DNA]</scope>
    <source>
        <strain evidence="8 9">DSM 23382</strain>
    </source>
</reference>
<comment type="catalytic activity">
    <reaction evidence="6">
        <text>2-deoxy-D-ribose 5-phosphate = D-glyceraldehyde 3-phosphate + acetaldehyde</text>
        <dbReference type="Rhea" id="RHEA:12821"/>
        <dbReference type="ChEBI" id="CHEBI:15343"/>
        <dbReference type="ChEBI" id="CHEBI:59776"/>
        <dbReference type="ChEBI" id="CHEBI:62877"/>
        <dbReference type="EC" id="4.1.2.4"/>
    </reaction>
</comment>
<protein>
    <recommendedName>
        <fullName evidence="3 7">Deoxyribose-phosphate aldolase</fullName>
        <ecNumber evidence="3 7">4.1.2.4</ecNumber>
    </recommendedName>
</protein>
<evidence type="ECO:0000256" key="1">
    <source>
        <dbReference type="ARBA" id="ARBA00004816"/>
    </source>
</evidence>
<dbReference type="GO" id="GO:0005737">
    <property type="term" value="C:cytoplasm"/>
    <property type="evidence" value="ECO:0007669"/>
    <property type="project" value="InterPro"/>
</dbReference>
<gene>
    <name evidence="8" type="ORF">C8N35_101547</name>
</gene>
<evidence type="ECO:0000256" key="6">
    <source>
        <dbReference type="ARBA" id="ARBA00048791"/>
    </source>
</evidence>
<dbReference type="InterPro" id="IPR011343">
    <property type="entry name" value="DeoC"/>
</dbReference>
<comment type="pathway">
    <text evidence="1">Carbohydrate degradation; 2-deoxy-D-ribose 1-phosphate degradation; D-glyceraldehyde 3-phosphate and acetaldehyde from 2-deoxy-alpha-D-ribose 1-phosphate: step 2/2.</text>
</comment>
<keyword evidence="9" id="KW-1185">Reference proteome</keyword>
<dbReference type="GO" id="GO:0009264">
    <property type="term" value="P:deoxyribonucleotide catabolic process"/>
    <property type="evidence" value="ECO:0007669"/>
    <property type="project" value="UniProtKB-UniRule"/>
</dbReference>
<evidence type="ECO:0000313" key="8">
    <source>
        <dbReference type="EMBL" id="PTW62503.1"/>
    </source>
</evidence>
<organism evidence="8 9">
    <name type="scientific">Breoghania corrubedonensis</name>
    <dbReference type="NCBI Taxonomy" id="665038"/>
    <lineage>
        <taxon>Bacteria</taxon>
        <taxon>Pseudomonadati</taxon>
        <taxon>Pseudomonadota</taxon>
        <taxon>Alphaproteobacteria</taxon>
        <taxon>Hyphomicrobiales</taxon>
        <taxon>Stappiaceae</taxon>
        <taxon>Breoghania</taxon>
    </lineage>
</organism>
<evidence type="ECO:0000313" key="9">
    <source>
        <dbReference type="Proteomes" id="UP000244081"/>
    </source>
</evidence>
<evidence type="ECO:0000256" key="5">
    <source>
        <dbReference type="ARBA" id="ARBA00023270"/>
    </source>
</evidence>
<dbReference type="GO" id="GO:0016052">
    <property type="term" value="P:carbohydrate catabolic process"/>
    <property type="evidence" value="ECO:0007669"/>
    <property type="project" value="TreeGrafter"/>
</dbReference>
<dbReference type="NCBIfam" id="TIGR00126">
    <property type="entry name" value="deoC"/>
    <property type="match status" value="1"/>
</dbReference>
<dbReference type="InterPro" id="IPR013785">
    <property type="entry name" value="Aldolase_TIM"/>
</dbReference>
<dbReference type="PANTHER" id="PTHR10889:SF3">
    <property type="entry name" value="DEOXYRIBOSE-PHOSPHATE ALDOLASE"/>
    <property type="match status" value="1"/>
</dbReference>
<dbReference type="Pfam" id="PF01791">
    <property type="entry name" value="DeoC"/>
    <property type="match status" value="1"/>
</dbReference>
<dbReference type="GO" id="GO:0004139">
    <property type="term" value="F:deoxyribose-phosphate aldolase activity"/>
    <property type="evidence" value="ECO:0007669"/>
    <property type="project" value="UniProtKB-UniRule"/>
</dbReference>
<name>A0A2T5VFH4_9HYPH</name>
<dbReference type="PANTHER" id="PTHR10889">
    <property type="entry name" value="DEOXYRIBOSE-PHOSPHATE ALDOLASE"/>
    <property type="match status" value="1"/>
</dbReference>
<evidence type="ECO:0000256" key="4">
    <source>
        <dbReference type="ARBA" id="ARBA00023239"/>
    </source>
</evidence>
<dbReference type="SMART" id="SM01133">
    <property type="entry name" value="DeoC"/>
    <property type="match status" value="1"/>
</dbReference>
<evidence type="ECO:0000256" key="2">
    <source>
        <dbReference type="ARBA" id="ARBA00009473"/>
    </source>
</evidence>
<dbReference type="EC" id="4.1.2.4" evidence="3 7"/>
<dbReference type="InterPro" id="IPR002915">
    <property type="entry name" value="DeoC/FbaB/LacD_aldolase"/>
</dbReference>
<comment type="similarity">
    <text evidence="2">Belongs to the DeoC/FbaB aldolase family. DeoC type 2 subfamily.</text>
</comment>
<keyword evidence="4" id="KW-0456">Lyase</keyword>
<dbReference type="AlphaFoldDB" id="A0A2T5VFH4"/>
<evidence type="ECO:0000256" key="7">
    <source>
        <dbReference type="NCBIfam" id="TIGR00126"/>
    </source>
</evidence>
<keyword evidence="5" id="KW-0704">Schiff base</keyword>
<dbReference type="SUPFAM" id="SSF51569">
    <property type="entry name" value="Aldolase"/>
    <property type="match status" value="1"/>
</dbReference>
<evidence type="ECO:0000256" key="3">
    <source>
        <dbReference type="ARBA" id="ARBA00012515"/>
    </source>
</evidence>
<dbReference type="RefSeq" id="WP_107988065.1">
    <property type="nucleotide sequence ID" value="NZ_QAYG01000001.1"/>
</dbReference>
<dbReference type="PIRSF" id="PIRSF001357">
    <property type="entry name" value="DeoC"/>
    <property type="match status" value="1"/>
</dbReference>
<comment type="caution">
    <text evidence="8">The sequence shown here is derived from an EMBL/GenBank/DDBJ whole genome shotgun (WGS) entry which is preliminary data.</text>
</comment>
<dbReference type="Gene3D" id="3.20.20.70">
    <property type="entry name" value="Aldolase class I"/>
    <property type="match status" value="1"/>
</dbReference>
<dbReference type="OrthoDB" id="6579831at2"/>
<accession>A0A2T5VFH4</accession>
<dbReference type="Proteomes" id="UP000244081">
    <property type="component" value="Unassembled WGS sequence"/>
</dbReference>
<dbReference type="EMBL" id="QAYG01000001">
    <property type="protein sequence ID" value="PTW62503.1"/>
    <property type="molecule type" value="Genomic_DNA"/>
</dbReference>
<sequence>MPDFDARAVAARALPLLDLTDLNDDCDRAAIKRLCTRAVTPFANVAAVCIWPRFVGEAKVLLSGSKVKVATVVNFPGGDQDIAAIIEETQQAISDGADEIDLVMPYATWLAGDRVVAESTIVRVRTACMPPVRLKVILETGRICDPALIREASDMAIAAGADFIKTSTGKVPVNATLGAARIMLEAIRDAGQPVGFKPAGGIRTVEEAAAYLALADEILGPDWANPETFRFGASGLLDALLAVLSGGQAVASGGY</sequence>
<proteinExistence type="inferred from homology"/>